<reference evidence="2 3" key="1">
    <citation type="submission" date="2019-06" db="EMBL/GenBank/DDBJ databases">
        <title>Sequencing the genomes of 1000 actinobacteria strains.</title>
        <authorList>
            <person name="Klenk H.-P."/>
        </authorList>
    </citation>
    <scope>NUCLEOTIDE SEQUENCE [LARGE SCALE GENOMIC DNA]</scope>
    <source>
        <strain evidence="2 3">DSM 43866</strain>
    </source>
</reference>
<keyword evidence="1" id="KW-0812">Transmembrane</keyword>
<keyword evidence="1" id="KW-0472">Membrane</keyword>
<proteinExistence type="predicted"/>
<evidence type="ECO:0000256" key="1">
    <source>
        <dbReference type="SAM" id="Phobius"/>
    </source>
</evidence>
<dbReference type="OrthoDB" id="3298819at2"/>
<dbReference type="RefSeq" id="WP_122976207.1">
    <property type="nucleotide sequence ID" value="NZ_BOMX01000056.1"/>
</dbReference>
<name>A0A561VQQ3_ACTTI</name>
<protein>
    <submittedName>
        <fullName evidence="2">Uncharacterized protein</fullName>
    </submittedName>
</protein>
<accession>A0A561VQQ3</accession>
<organism evidence="2 3">
    <name type="scientific">Actinoplanes teichomyceticus</name>
    <dbReference type="NCBI Taxonomy" id="1867"/>
    <lineage>
        <taxon>Bacteria</taxon>
        <taxon>Bacillati</taxon>
        <taxon>Actinomycetota</taxon>
        <taxon>Actinomycetes</taxon>
        <taxon>Micromonosporales</taxon>
        <taxon>Micromonosporaceae</taxon>
        <taxon>Actinoplanes</taxon>
    </lineage>
</organism>
<evidence type="ECO:0000313" key="2">
    <source>
        <dbReference type="EMBL" id="TWG13932.1"/>
    </source>
</evidence>
<gene>
    <name evidence="2" type="ORF">FHX34_104224</name>
</gene>
<feature type="transmembrane region" description="Helical" evidence="1">
    <location>
        <begin position="67"/>
        <end position="85"/>
    </location>
</feature>
<comment type="caution">
    <text evidence="2">The sequence shown here is derived from an EMBL/GenBank/DDBJ whole genome shotgun (WGS) entry which is preliminary data.</text>
</comment>
<sequence length="98" mass="10082">MGTEVLGGVLGLALFLFGMRILVRGEAPGVIARSFRTARDAGCYHLLFGLALVIYVGGLHLPGAVAGQAAALVAVVLVGVALVRFRPRGRGTGPTRKA</sequence>
<dbReference type="EMBL" id="VIWY01000004">
    <property type="protein sequence ID" value="TWG13932.1"/>
    <property type="molecule type" value="Genomic_DNA"/>
</dbReference>
<keyword evidence="3" id="KW-1185">Reference proteome</keyword>
<keyword evidence="1" id="KW-1133">Transmembrane helix</keyword>
<dbReference type="Proteomes" id="UP000320239">
    <property type="component" value="Unassembled WGS sequence"/>
</dbReference>
<feature type="transmembrane region" description="Helical" evidence="1">
    <location>
        <begin position="43"/>
        <end position="61"/>
    </location>
</feature>
<evidence type="ECO:0000313" key="3">
    <source>
        <dbReference type="Proteomes" id="UP000320239"/>
    </source>
</evidence>
<dbReference type="AlphaFoldDB" id="A0A561VQQ3"/>
<feature type="transmembrane region" description="Helical" evidence="1">
    <location>
        <begin position="6"/>
        <end position="23"/>
    </location>
</feature>